<dbReference type="GO" id="GO:0005452">
    <property type="term" value="F:solute:inorganic anion antiporter activity"/>
    <property type="evidence" value="ECO:0007669"/>
    <property type="project" value="InterPro"/>
</dbReference>
<dbReference type="InterPro" id="IPR003020">
    <property type="entry name" value="HCO3_transpt_euk"/>
</dbReference>
<dbReference type="Pfam" id="PF00955">
    <property type="entry name" value="HCO3_cotransp"/>
    <property type="match status" value="2"/>
</dbReference>
<dbReference type="EMBL" id="CP014585">
    <property type="protein sequence ID" value="ANZ75157.1"/>
    <property type="molecule type" value="Genomic_DNA"/>
</dbReference>
<evidence type="ECO:0000256" key="3">
    <source>
        <dbReference type="ARBA" id="ARBA00022989"/>
    </source>
</evidence>
<keyword evidence="2 5" id="KW-0812">Transmembrane</keyword>
<dbReference type="GO" id="GO:0006820">
    <property type="term" value="P:monoatomic anion transport"/>
    <property type="evidence" value="ECO:0007669"/>
    <property type="project" value="InterPro"/>
</dbReference>
<evidence type="ECO:0000259" key="6">
    <source>
        <dbReference type="Pfam" id="PF00955"/>
    </source>
</evidence>
<dbReference type="AlphaFoldDB" id="A0A1B2JAR3"/>
<accession>A0A1B2JAR3</accession>
<reference evidence="7 8" key="1">
    <citation type="submission" date="2016-02" db="EMBL/GenBank/DDBJ databases">
        <title>Comparative genomic and transcriptomic foundation for Pichia pastoris.</title>
        <authorList>
            <person name="Love K.R."/>
            <person name="Shah K.A."/>
            <person name="Whittaker C.A."/>
            <person name="Wu J."/>
            <person name="Bartlett M.C."/>
            <person name="Ma D."/>
            <person name="Leeson R.L."/>
            <person name="Priest M."/>
            <person name="Young S.K."/>
            <person name="Love J.C."/>
        </authorList>
    </citation>
    <scope>NUCLEOTIDE SEQUENCE [LARGE SCALE GENOMIC DNA]</scope>
    <source>
        <strain evidence="7 8">ATCC 28485</strain>
    </source>
</reference>
<dbReference type="InterPro" id="IPR011531">
    <property type="entry name" value="HCO3_transpt-like_TM_dom"/>
</dbReference>
<feature type="transmembrane region" description="Helical" evidence="5">
    <location>
        <begin position="461"/>
        <end position="479"/>
    </location>
</feature>
<feature type="domain" description="Bicarbonate transporter-like transmembrane" evidence="6">
    <location>
        <begin position="19"/>
        <end position="184"/>
    </location>
</feature>
<proteinExistence type="predicted"/>
<dbReference type="OrthoDB" id="1735926at2759"/>
<dbReference type="Gene3D" id="1.10.287.570">
    <property type="entry name" value="Helical hairpin bin"/>
    <property type="match status" value="1"/>
</dbReference>
<keyword evidence="4 5" id="KW-0472">Membrane</keyword>
<evidence type="ECO:0000313" key="7">
    <source>
        <dbReference type="EMBL" id="ANZ75157.1"/>
    </source>
</evidence>
<evidence type="ECO:0000313" key="8">
    <source>
        <dbReference type="Proteomes" id="UP000094565"/>
    </source>
</evidence>
<evidence type="ECO:0000256" key="5">
    <source>
        <dbReference type="SAM" id="Phobius"/>
    </source>
</evidence>
<dbReference type="GO" id="GO:0000324">
    <property type="term" value="C:fungal-type vacuole"/>
    <property type="evidence" value="ECO:0007669"/>
    <property type="project" value="TreeGrafter"/>
</dbReference>
<evidence type="ECO:0000256" key="2">
    <source>
        <dbReference type="ARBA" id="ARBA00022692"/>
    </source>
</evidence>
<name>A0A1B2JAR3_PICPA</name>
<comment type="subcellular location">
    <subcellularLocation>
        <location evidence="1">Membrane</location>
        <topology evidence="1">Multi-pass membrane protein</topology>
    </subcellularLocation>
</comment>
<dbReference type="PANTHER" id="PTHR11453:SF82">
    <property type="entry name" value="BORON TRANSPORTER 1"/>
    <property type="match status" value="1"/>
</dbReference>
<dbReference type="GO" id="GO:0080139">
    <property type="term" value="F:borate efflux transmembrane transporter activity"/>
    <property type="evidence" value="ECO:0007669"/>
    <property type="project" value="TreeGrafter"/>
</dbReference>
<gene>
    <name evidence="7" type="primary">BOR1</name>
    <name evidence="7" type="ORF">ATY40_BA7501988</name>
</gene>
<dbReference type="PANTHER" id="PTHR11453">
    <property type="entry name" value="ANION EXCHANGE PROTEIN"/>
    <property type="match status" value="1"/>
</dbReference>
<keyword evidence="8" id="KW-1185">Reference proteome</keyword>
<dbReference type="GO" id="GO:0050801">
    <property type="term" value="P:monoatomic ion homeostasis"/>
    <property type="evidence" value="ECO:0007669"/>
    <property type="project" value="TreeGrafter"/>
</dbReference>
<feature type="transmembrane region" description="Helical" evidence="5">
    <location>
        <begin position="400"/>
        <end position="424"/>
    </location>
</feature>
<evidence type="ECO:0000256" key="4">
    <source>
        <dbReference type="ARBA" id="ARBA00023136"/>
    </source>
</evidence>
<feature type="transmembrane region" description="Helical" evidence="5">
    <location>
        <begin position="485"/>
        <end position="506"/>
    </location>
</feature>
<dbReference type="Proteomes" id="UP000094565">
    <property type="component" value="Chromosome 2"/>
</dbReference>
<dbReference type="GO" id="GO:0005886">
    <property type="term" value="C:plasma membrane"/>
    <property type="evidence" value="ECO:0007669"/>
    <property type="project" value="TreeGrafter"/>
</dbReference>
<evidence type="ECO:0000256" key="1">
    <source>
        <dbReference type="ARBA" id="ARBA00004141"/>
    </source>
</evidence>
<feature type="domain" description="Bicarbonate transporter-like transmembrane" evidence="6">
    <location>
        <begin position="205"/>
        <end position="517"/>
    </location>
</feature>
<organism evidence="7 8">
    <name type="scientific">Komagataella pastoris</name>
    <name type="common">Yeast</name>
    <name type="synonym">Pichia pastoris</name>
    <dbReference type="NCBI Taxonomy" id="4922"/>
    <lineage>
        <taxon>Eukaryota</taxon>
        <taxon>Fungi</taxon>
        <taxon>Dikarya</taxon>
        <taxon>Ascomycota</taxon>
        <taxon>Saccharomycotina</taxon>
        <taxon>Pichiomycetes</taxon>
        <taxon>Pichiales</taxon>
        <taxon>Pichiaceae</taxon>
        <taxon>Komagataella</taxon>
    </lineage>
</organism>
<feature type="transmembrane region" description="Helical" evidence="5">
    <location>
        <begin position="232"/>
        <end position="251"/>
    </location>
</feature>
<feature type="transmembrane region" description="Helical" evidence="5">
    <location>
        <begin position="193"/>
        <end position="212"/>
    </location>
</feature>
<keyword evidence="3 5" id="KW-1133">Transmembrane helix</keyword>
<protein>
    <submittedName>
        <fullName evidence="7">BA75_01988T0</fullName>
    </submittedName>
</protein>
<sequence>MSNLPKVKIKEKFHYKRIGQGIITDIRNRLPYLRSDYSDAINYRVIPSTVYIFFTNLLPAIAFAQDMFDHTDNSYGLNEVLMSSAMGGIVFGLFSGQPLCIVGVTGPIAIFNFTVYDLIKDRDVDYFSFMCWVCLWSTLMHFILAIFNTVNYIRYITLYSCDVFGFFINCIYIQKGIQILTRQFDGGDYAKGFASVMVALLMCLFGLASVFFGTDSHYIKPVVRKIFADYGIPLSVVFFSGFIHFGGYLNNVDFETLPISKSFQPTFEGRRSDWFIRFWEGCTVGDVFLALPFALLLTFLFYFDHNVSSLMCQAHQFPVTKPSSFHWDYFLLGITTGVSGILGIPAPNGLIPQAPLHSSSLCIKTHDYESGVDIVTGMVEQRVTNIAQGLLTLGMMSRPLLIVLGNVPQSVLAGLFWIMGLSGLNGNEVTNKLRFLFTDPETIRLNPTEYQAKLSKIERKWLILFVIFELIAFAFEFGITCTKGAIGFPGVLMFFAIFATFFDRIFPPDQLEMLDAHAASAFILQNLHRETKI</sequence>
<feature type="transmembrane region" description="Helical" evidence="5">
    <location>
        <begin position="278"/>
        <end position="303"/>
    </location>
</feature>
<feature type="transmembrane region" description="Helical" evidence="5">
    <location>
        <begin position="152"/>
        <end position="172"/>
    </location>
</feature>
<feature type="transmembrane region" description="Helical" evidence="5">
    <location>
        <begin position="126"/>
        <end position="146"/>
    </location>
</feature>